<keyword evidence="1" id="KW-0378">Hydrolase</keyword>
<dbReference type="Proteomes" id="UP001201397">
    <property type="component" value="Unassembled WGS sequence"/>
</dbReference>
<dbReference type="Pfam" id="PF09561">
    <property type="entry name" value="RE_HpaII"/>
    <property type="match status" value="1"/>
</dbReference>
<keyword evidence="1" id="KW-0540">Nuclease</keyword>
<accession>A0AAW5ALP3</accession>
<keyword evidence="1" id="KW-0255">Endonuclease</keyword>
<gene>
    <name evidence="1" type="ORF">L4H06_09415</name>
</gene>
<dbReference type="AlphaFoldDB" id="A0AAW5ALP3"/>
<dbReference type="GO" id="GO:0016787">
    <property type="term" value="F:hydrolase activity"/>
    <property type="evidence" value="ECO:0007669"/>
    <property type="project" value="UniProtKB-KW"/>
</dbReference>
<dbReference type="RefSeq" id="WP_237093273.1">
    <property type="nucleotide sequence ID" value="NZ_JAKKDL010000016.1"/>
</dbReference>
<evidence type="ECO:0000313" key="2">
    <source>
        <dbReference type="Proteomes" id="UP001201397"/>
    </source>
</evidence>
<protein>
    <submittedName>
        <fullName evidence="1">HpaII family restriction endonuclease</fullName>
        <ecNumber evidence="1">3.1.21.-</ecNumber>
    </submittedName>
</protein>
<dbReference type="EC" id="3.1.21.-" evidence="1"/>
<name>A0AAW5ALP3_9NEIS</name>
<comment type="caution">
    <text evidence="1">The sequence shown here is derived from an EMBL/GenBank/DDBJ whole genome shotgun (WGS) entry which is preliminary data.</text>
</comment>
<evidence type="ECO:0000313" key="1">
    <source>
        <dbReference type="EMBL" id="MCF7530441.1"/>
    </source>
</evidence>
<dbReference type="InterPro" id="IPR019062">
    <property type="entry name" value="Restrct_endonuc_II_HpaII"/>
</dbReference>
<organism evidence="1 2">
    <name type="scientific">Neisseria lisongii</name>
    <dbReference type="NCBI Taxonomy" id="2912188"/>
    <lineage>
        <taxon>Bacteria</taxon>
        <taxon>Pseudomonadati</taxon>
        <taxon>Pseudomonadota</taxon>
        <taxon>Betaproteobacteria</taxon>
        <taxon>Neisseriales</taxon>
        <taxon>Neisseriaceae</taxon>
        <taxon>Neisseria</taxon>
    </lineage>
</organism>
<dbReference type="EMBL" id="JAKKDL010000016">
    <property type="protein sequence ID" value="MCF7530441.1"/>
    <property type="molecule type" value="Genomic_DNA"/>
</dbReference>
<sequence>MTEFSGNRGEWSEPYVLLKLLADGELALGDSRLNKIEGLILPILTILREEKSQKYSYSDNKKNVVIELTGTGAFQISVDEFKEKAEFLLARIKAGTGNEKKGSFSIPEIEGFLRRIGCTKLSEKSQSKTDIHIVVHDVRTGLCPLLGFSVKSELGSKATLFNASRATNFTFEIPNWNNEFTDLVNNINDKNKVQKRLANIRKRGFDLKFSHVDNSIFRNNLMLIDSKMSEILVEMINAYYSGKASSVSELTQTVCAINPNGYDKQHKHQFYTYKIKRFLNDSALGMRAAEVWQGKYDATGGYLVVKDDGEIICYHIYSRNEFEDYLFFNTKFDTPSTSKHNFARVYEEDGKFFFKLNFQIKI</sequence>
<proteinExistence type="predicted"/>
<reference evidence="1" key="1">
    <citation type="submission" date="2022-01" db="EMBL/GenBank/DDBJ databases">
        <title>Neisseria sp. ZJ104.</title>
        <authorList>
            <person name="Yang C."/>
        </authorList>
    </citation>
    <scope>NUCLEOTIDE SEQUENCE</scope>
    <source>
        <strain evidence="1">ZJ104</strain>
    </source>
</reference>
<dbReference type="GO" id="GO:0004519">
    <property type="term" value="F:endonuclease activity"/>
    <property type="evidence" value="ECO:0007669"/>
    <property type="project" value="UniProtKB-KW"/>
</dbReference>